<proteinExistence type="predicted"/>
<name>A0A9N9NBA2_9GLOM</name>
<dbReference type="EMBL" id="CAJVPS010025113">
    <property type="protein sequence ID" value="CAG8718071.1"/>
    <property type="molecule type" value="Genomic_DNA"/>
</dbReference>
<dbReference type="AlphaFoldDB" id="A0A9N9NBA2"/>
<protein>
    <submittedName>
        <fullName evidence="1">4036_t:CDS:1</fullName>
    </submittedName>
</protein>
<comment type="caution">
    <text evidence="1">The sequence shown here is derived from an EMBL/GenBank/DDBJ whole genome shotgun (WGS) entry which is preliminary data.</text>
</comment>
<keyword evidence="2" id="KW-1185">Reference proteome</keyword>
<gene>
    <name evidence="1" type="ORF">ALEPTO_LOCUS12153</name>
</gene>
<accession>A0A9N9NBA2</accession>
<reference evidence="1" key="1">
    <citation type="submission" date="2021-06" db="EMBL/GenBank/DDBJ databases">
        <authorList>
            <person name="Kallberg Y."/>
            <person name="Tangrot J."/>
            <person name="Rosling A."/>
        </authorList>
    </citation>
    <scope>NUCLEOTIDE SEQUENCE</scope>
    <source>
        <strain evidence="1">FL130A</strain>
    </source>
</reference>
<sequence length="68" mass="8314">SRAAIFVERKPRGYFAKLFRWNQGNEDNDATREYHQRLRANGETWYSRKDVFRQKPKYEHKLGSPLIW</sequence>
<feature type="non-terminal residue" evidence="1">
    <location>
        <position position="1"/>
    </location>
</feature>
<organism evidence="1 2">
    <name type="scientific">Ambispora leptoticha</name>
    <dbReference type="NCBI Taxonomy" id="144679"/>
    <lineage>
        <taxon>Eukaryota</taxon>
        <taxon>Fungi</taxon>
        <taxon>Fungi incertae sedis</taxon>
        <taxon>Mucoromycota</taxon>
        <taxon>Glomeromycotina</taxon>
        <taxon>Glomeromycetes</taxon>
        <taxon>Archaeosporales</taxon>
        <taxon>Ambisporaceae</taxon>
        <taxon>Ambispora</taxon>
    </lineage>
</organism>
<evidence type="ECO:0000313" key="2">
    <source>
        <dbReference type="Proteomes" id="UP000789508"/>
    </source>
</evidence>
<evidence type="ECO:0000313" key="1">
    <source>
        <dbReference type="EMBL" id="CAG8718071.1"/>
    </source>
</evidence>
<dbReference type="Proteomes" id="UP000789508">
    <property type="component" value="Unassembled WGS sequence"/>
</dbReference>
<feature type="non-terminal residue" evidence="1">
    <location>
        <position position="68"/>
    </location>
</feature>